<dbReference type="Gene3D" id="3.40.50.720">
    <property type="entry name" value="NAD(P)-binding Rossmann-like Domain"/>
    <property type="match status" value="1"/>
</dbReference>
<comment type="caution">
    <text evidence="3">The sequence shown here is derived from an EMBL/GenBank/DDBJ whole genome shotgun (WGS) entry which is preliminary data.</text>
</comment>
<dbReference type="InterPro" id="IPR000683">
    <property type="entry name" value="Gfo/Idh/MocA-like_OxRdtase_N"/>
</dbReference>
<dbReference type="OrthoDB" id="9815825at2"/>
<keyword evidence="4" id="KW-1185">Reference proteome</keyword>
<dbReference type="PANTHER" id="PTHR43708:SF3">
    <property type="entry name" value="OXIDOREDUCTASE"/>
    <property type="match status" value="1"/>
</dbReference>
<feature type="domain" description="GFO/IDH/MocA-like oxidoreductase" evidence="2">
    <location>
        <begin position="147"/>
        <end position="278"/>
    </location>
</feature>
<dbReference type="Pfam" id="PF01408">
    <property type="entry name" value="GFO_IDH_MocA"/>
    <property type="match status" value="1"/>
</dbReference>
<dbReference type="Pfam" id="PF22725">
    <property type="entry name" value="GFO_IDH_MocA_C3"/>
    <property type="match status" value="1"/>
</dbReference>
<dbReference type="AlphaFoldDB" id="A0A0F5FRN8"/>
<dbReference type="STRING" id="443610.VE25_12040"/>
<evidence type="ECO:0000259" key="1">
    <source>
        <dbReference type="Pfam" id="PF01408"/>
    </source>
</evidence>
<dbReference type="RefSeq" id="WP_046108881.1">
    <property type="nucleotide sequence ID" value="NZ_JZEX01000113.1"/>
</dbReference>
<feature type="domain" description="Gfo/Idh/MocA-like oxidoreductase N-terminal" evidence="1">
    <location>
        <begin position="9"/>
        <end position="135"/>
    </location>
</feature>
<dbReference type="GO" id="GO:0000166">
    <property type="term" value="F:nucleotide binding"/>
    <property type="evidence" value="ECO:0007669"/>
    <property type="project" value="InterPro"/>
</dbReference>
<gene>
    <name evidence="3" type="ORF">VE25_12040</name>
</gene>
<dbReference type="PATRIC" id="fig|443610.3.peg.619"/>
<sequence length="383" mass="40946">MAENGARPIRLGMVGGGTGAFIGYVHRIAARLDGDFQLVAGALSSRPEVAKESGKNLGLAEDRIYTSYEEMARAEAARPDGIEAVAIVTPNHMHVGPAKAFLEAGIHVICDKPLSNTLEDARALASVKPAKGAKFLLTHNYTGYPLMRQARELVKSGALGTIRVVQAEYPQDWLAEEAGEDNKQAAWRTDPARSGAGGAIGDIGTHAYNLARFVTGLKTEAVSADLTAFVPGRRVDDNVHIMLRFEGGARGMLWASQVAVGNENGLQLRVYGDKGGIEWRQDNPNQMWFTEFGKPKQLLTRGGAISGSAASAMNVRIPSGHPEGYLEAFATLYSQFAAVIRGEGADYEALLPTMADGVEGMQFIAASIKSSEADSKWVKLSDV</sequence>
<dbReference type="EMBL" id="JZEX01000113">
    <property type="protein sequence ID" value="KKB11524.1"/>
    <property type="molecule type" value="Genomic_DNA"/>
</dbReference>
<evidence type="ECO:0000259" key="2">
    <source>
        <dbReference type="Pfam" id="PF22725"/>
    </source>
</evidence>
<protein>
    <submittedName>
        <fullName evidence="3">Oxidoreductase</fullName>
    </submittedName>
</protein>
<reference evidence="3 4" key="1">
    <citation type="submission" date="2015-03" db="EMBL/GenBank/DDBJ databases">
        <authorList>
            <person name="Hassan Y.I."/>
            <person name="Lepp D."/>
            <person name="Li X.-Z."/>
            <person name="Zhou T."/>
        </authorList>
    </citation>
    <scope>NUCLEOTIDE SEQUENCE [LARGE SCALE GENOMIC DNA]</scope>
    <source>
        <strain evidence="3 4">BD-c194</strain>
    </source>
</reference>
<dbReference type="Gene3D" id="3.30.360.10">
    <property type="entry name" value="Dihydrodipicolinate Reductase, domain 2"/>
    <property type="match status" value="1"/>
</dbReference>
<dbReference type="InterPro" id="IPR055170">
    <property type="entry name" value="GFO_IDH_MocA-like_dom"/>
</dbReference>
<organism evidence="3 4">
    <name type="scientific">Devosia geojensis</name>
    <dbReference type="NCBI Taxonomy" id="443610"/>
    <lineage>
        <taxon>Bacteria</taxon>
        <taxon>Pseudomonadati</taxon>
        <taxon>Pseudomonadota</taxon>
        <taxon>Alphaproteobacteria</taxon>
        <taxon>Hyphomicrobiales</taxon>
        <taxon>Devosiaceae</taxon>
        <taxon>Devosia</taxon>
    </lineage>
</organism>
<proteinExistence type="predicted"/>
<accession>A0A0F5FRN8</accession>
<dbReference type="SUPFAM" id="SSF51735">
    <property type="entry name" value="NAD(P)-binding Rossmann-fold domains"/>
    <property type="match status" value="1"/>
</dbReference>
<dbReference type="InterPro" id="IPR051317">
    <property type="entry name" value="Gfo/Idh/MocA_oxidoreduct"/>
</dbReference>
<evidence type="ECO:0000313" key="3">
    <source>
        <dbReference type="EMBL" id="KKB11524.1"/>
    </source>
</evidence>
<dbReference type="Proteomes" id="UP000033632">
    <property type="component" value="Unassembled WGS sequence"/>
</dbReference>
<dbReference type="PANTHER" id="PTHR43708">
    <property type="entry name" value="CONSERVED EXPRESSED OXIDOREDUCTASE (EUROFUNG)"/>
    <property type="match status" value="1"/>
</dbReference>
<dbReference type="SUPFAM" id="SSF55347">
    <property type="entry name" value="Glyceraldehyde-3-phosphate dehydrogenase-like, C-terminal domain"/>
    <property type="match status" value="1"/>
</dbReference>
<name>A0A0F5FRN8_9HYPH</name>
<evidence type="ECO:0000313" key="4">
    <source>
        <dbReference type="Proteomes" id="UP000033632"/>
    </source>
</evidence>
<dbReference type="InterPro" id="IPR036291">
    <property type="entry name" value="NAD(P)-bd_dom_sf"/>
</dbReference>